<dbReference type="EMBL" id="LR134283">
    <property type="protein sequence ID" value="VED98961.1"/>
    <property type="molecule type" value="Genomic_DNA"/>
</dbReference>
<proteinExistence type="predicted"/>
<feature type="compositionally biased region" description="Polar residues" evidence="1">
    <location>
        <begin position="45"/>
        <end position="66"/>
    </location>
</feature>
<accession>A0A3S4P6A8</accession>
<name>A0A3S4P6A8_STRAP</name>
<feature type="region of interest" description="Disordered" evidence="1">
    <location>
        <begin position="28"/>
        <end position="66"/>
    </location>
</feature>
<feature type="compositionally biased region" description="Basic and acidic residues" evidence="1">
    <location>
        <begin position="29"/>
        <end position="44"/>
    </location>
</feature>
<dbReference type="GeneID" id="93964515"/>
<protein>
    <submittedName>
        <fullName evidence="2">Transposon related peptidoglycan linked protein</fullName>
    </submittedName>
</protein>
<sequence length="66" mass="7200">MKQVSKTILTTIATIAALNAGQQAVQAEELSKVDPQKTEVDQVQKRSNSSRCDGKSNKSNCRKYSS</sequence>
<dbReference type="Proteomes" id="UP000278419">
    <property type="component" value="Chromosome"/>
</dbReference>
<dbReference type="RefSeq" id="WP_232009277.1">
    <property type="nucleotide sequence ID" value="NZ_LR134283.1"/>
</dbReference>
<reference evidence="2 3" key="1">
    <citation type="submission" date="2018-12" db="EMBL/GenBank/DDBJ databases">
        <authorList>
            <consortium name="Pathogen Informatics"/>
        </authorList>
    </citation>
    <scope>NUCLEOTIDE SEQUENCE [LARGE SCALE GENOMIC DNA]</scope>
    <source>
        <strain evidence="2 3">NCTC10713</strain>
    </source>
</reference>
<evidence type="ECO:0000313" key="2">
    <source>
        <dbReference type="EMBL" id="VED98961.1"/>
    </source>
</evidence>
<dbReference type="AlphaFoldDB" id="A0A3S4P6A8"/>
<evidence type="ECO:0000256" key="1">
    <source>
        <dbReference type="SAM" id="MobiDB-lite"/>
    </source>
</evidence>
<gene>
    <name evidence="2" type="ORF">NCTC10713_01976</name>
</gene>
<organism evidence="2 3">
    <name type="scientific">Streptococcus anginosus</name>
    <dbReference type="NCBI Taxonomy" id="1328"/>
    <lineage>
        <taxon>Bacteria</taxon>
        <taxon>Bacillati</taxon>
        <taxon>Bacillota</taxon>
        <taxon>Bacilli</taxon>
        <taxon>Lactobacillales</taxon>
        <taxon>Streptococcaceae</taxon>
        <taxon>Streptococcus</taxon>
        <taxon>Streptococcus anginosus group</taxon>
    </lineage>
</organism>
<evidence type="ECO:0000313" key="3">
    <source>
        <dbReference type="Proteomes" id="UP000278419"/>
    </source>
</evidence>